<keyword evidence="1" id="KW-1133">Transmembrane helix</keyword>
<dbReference type="RefSeq" id="WP_288183983.1">
    <property type="nucleotide sequence ID" value="NZ_LT608335.1"/>
</dbReference>
<dbReference type="EMBL" id="FMJE01000003">
    <property type="protein sequence ID" value="SCM80730.1"/>
    <property type="molecule type" value="Genomic_DNA"/>
</dbReference>
<gene>
    <name evidence="2" type="ORF">KL86SPO_30908</name>
</gene>
<evidence type="ECO:0000256" key="1">
    <source>
        <dbReference type="SAM" id="Phobius"/>
    </source>
</evidence>
<sequence>MESATSKAITLMTVALPTMFAVIGVFIFATKALHAAFPAPVEEDDDEYEDDEDEE</sequence>
<accession>A0A212LTE4</accession>
<feature type="transmembrane region" description="Helical" evidence="1">
    <location>
        <begin position="9"/>
        <end position="29"/>
    </location>
</feature>
<name>A0A212LTE4_9FIRM</name>
<organism evidence="2">
    <name type="scientific">uncultured Sporomusa sp</name>
    <dbReference type="NCBI Taxonomy" id="307249"/>
    <lineage>
        <taxon>Bacteria</taxon>
        <taxon>Bacillati</taxon>
        <taxon>Bacillota</taxon>
        <taxon>Negativicutes</taxon>
        <taxon>Selenomonadales</taxon>
        <taxon>Sporomusaceae</taxon>
        <taxon>Sporomusa</taxon>
        <taxon>environmental samples</taxon>
    </lineage>
</organism>
<reference evidence="2" key="1">
    <citation type="submission" date="2016-08" db="EMBL/GenBank/DDBJ databases">
        <authorList>
            <person name="Seilhamer J.J."/>
        </authorList>
    </citation>
    <scope>NUCLEOTIDE SEQUENCE</scope>
    <source>
        <strain evidence="2">86</strain>
    </source>
</reference>
<evidence type="ECO:0000313" key="2">
    <source>
        <dbReference type="EMBL" id="SCM80730.1"/>
    </source>
</evidence>
<keyword evidence="1" id="KW-0812">Transmembrane</keyword>
<protein>
    <submittedName>
        <fullName evidence="2">Uncharacterized protein</fullName>
    </submittedName>
</protein>
<dbReference type="AlphaFoldDB" id="A0A212LTE4"/>
<keyword evidence="1" id="KW-0472">Membrane</keyword>
<proteinExistence type="predicted"/>